<sequence>MITIKVAYNAKIYKLLIIPLENLTSFETKVVYIVIAEIFVCNHCIKPVKANLFIPCKNLLHGMCFVIPDGFVCPSGTHAVANLSILVNMPLRIDQTQVTPEGQCKILKELNICIDLTAQSVSGCLVQI</sequence>
<proteinExistence type="predicted"/>
<dbReference type="AlphaFoldDB" id="A0A645ATM6"/>
<gene>
    <name evidence="1" type="ORF">SDC9_99668</name>
</gene>
<protein>
    <submittedName>
        <fullName evidence="1">Uncharacterized protein</fullName>
    </submittedName>
</protein>
<dbReference type="EMBL" id="VSSQ01014084">
    <property type="protein sequence ID" value="MPM52904.1"/>
    <property type="molecule type" value="Genomic_DNA"/>
</dbReference>
<evidence type="ECO:0000313" key="1">
    <source>
        <dbReference type="EMBL" id="MPM52904.1"/>
    </source>
</evidence>
<accession>A0A645ATM6</accession>
<reference evidence="1" key="1">
    <citation type="submission" date="2019-08" db="EMBL/GenBank/DDBJ databases">
        <authorList>
            <person name="Kucharzyk K."/>
            <person name="Murdoch R.W."/>
            <person name="Higgins S."/>
            <person name="Loffler F."/>
        </authorList>
    </citation>
    <scope>NUCLEOTIDE SEQUENCE</scope>
</reference>
<comment type="caution">
    <text evidence="1">The sequence shown here is derived from an EMBL/GenBank/DDBJ whole genome shotgun (WGS) entry which is preliminary data.</text>
</comment>
<organism evidence="1">
    <name type="scientific">bioreactor metagenome</name>
    <dbReference type="NCBI Taxonomy" id="1076179"/>
    <lineage>
        <taxon>unclassified sequences</taxon>
        <taxon>metagenomes</taxon>
        <taxon>ecological metagenomes</taxon>
    </lineage>
</organism>
<name>A0A645ATM6_9ZZZZ</name>